<dbReference type="AlphaFoldDB" id="A0A914DXS4"/>
<keyword evidence="2" id="KW-1185">Reference proteome</keyword>
<protein>
    <submittedName>
        <fullName evidence="3">Uncharacterized protein</fullName>
    </submittedName>
</protein>
<evidence type="ECO:0000313" key="2">
    <source>
        <dbReference type="Proteomes" id="UP000887540"/>
    </source>
</evidence>
<organism evidence="2 3">
    <name type="scientific">Acrobeloides nanus</name>
    <dbReference type="NCBI Taxonomy" id="290746"/>
    <lineage>
        <taxon>Eukaryota</taxon>
        <taxon>Metazoa</taxon>
        <taxon>Ecdysozoa</taxon>
        <taxon>Nematoda</taxon>
        <taxon>Chromadorea</taxon>
        <taxon>Rhabditida</taxon>
        <taxon>Tylenchina</taxon>
        <taxon>Cephalobomorpha</taxon>
        <taxon>Cephaloboidea</taxon>
        <taxon>Cephalobidae</taxon>
        <taxon>Acrobeloides</taxon>
    </lineage>
</organism>
<dbReference type="GO" id="GO:0003676">
    <property type="term" value="F:nucleic acid binding"/>
    <property type="evidence" value="ECO:0007669"/>
    <property type="project" value="InterPro"/>
</dbReference>
<dbReference type="Gene3D" id="3.30.420.10">
    <property type="entry name" value="Ribonuclease H-like superfamily/Ribonuclease H"/>
    <property type="match status" value="1"/>
</dbReference>
<dbReference type="InterPro" id="IPR036397">
    <property type="entry name" value="RNaseH_sf"/>
</dbReference>
<feature type="region of interest" description="Disordered" evidence="1">
    <location>
        <begin position="282"/>
        <end position="316"/>
    </location>
</feature>
<proteinExistence type="predicted"/>
<dbReference type="Proteomes" id="UP000887540">
    <property type="component" value="Unplaced"/>
</dbReference>
<sequence>MDVEFSREIFFVDTLQFNMKSEKDHQKHAKNFLNSALDNEISENIDATVSAFQMLKLKENQRCFYSQLRDFIEVVDWSIGGKFRFVNEICCVKYYKQKRNNERNTLDYLSKQLLGKEQSNRALSDCETLLEVCLTFGHEFLSFIDQKDITWDKLNNIQLEDKEIVTITNHRIDSESLSLDLTLAPDTNNQEATISGENREDIDVHQVEPYMRPLAEAEFQSLVQDVVEIEAINLLDFRKSLIESGVLIENGEVLTRINEDISDTIQGSPDLFEDISEETLISPKTVENNRKRNMEIDQQEETESSWLTPKKSPKKH</sequence>
<name>A0A914DXS4_9BILA</name>
<dbReference type="WBParaSite" id="ACRNAN_scaffold424.g31142.t1">
    <property type="protein sequence ID" value="ACRNAN_scaffold424.g31142.t1"/>
    <property type="gene ID" value="ACRNAN_scaffold424.g31142"/>
</dbReference>
<evidence type="ECO:0000256" key="1">
    <source>
        <dbReference type="SAM" id="MobiDB-lite"/>
    </source>
</evidence>
<evidence type="ECO:0000313" key="3">
    <source>
        <dbReference type="WBParaSite" id="ACRNAN_scaffold424.g31142.t1"/>
    </source>
</evidence>
<accession>A0A914DXS4</accession>
<reference evidence="3" key="1">
    <citation type="submission" date="2022-11" db="UniProtKB">
        <authorList>
            <consortium name="WormBaseParasite"/>
        </authorList>
    </citation>
    <scope>IDENTIFICATION</scope>
</reference>